<evidence type="ECO:0000256" key="1">
    <source>
        <dbReference type="ARBA" id="ARBA00022729"/>
    </source>
</evidence>
<dbReference type="InterPro" id="IPR037293">
    <property type="entry name" value="Gal_Oxidase_central_sf"/>
</dbReference>
<dbReference type="SUPFAM" id="SSF50965">
    <property type="entry name" value="Galactose oxidase, central domain"/>
    <property type="match status" value="1"/>
</dbReference>
<dbReference type="Gene3D" id="2.130.10.80">
    <property type="entry name" value="Galactose oxidase/kelch, beta-propeller"/>
    <property type="match status" value="1"/>
</dbReference>
<comment type="caution">
    <text evidence="5">The sequence shown here is derived from an EMBL/GenBank/DDBJ whole genome shotgun (WGS) entry which is preliminary data.</text>
</comment>
<dbReference type="PANTHER" id="PTHR32208:SF93">
    <property type="entry name" value="ALDEHYDE OXIDASE GLOX1"/>
    <property type="match status" value="1"/>
</dbReference>
<feature type="domain" description="Glyoxal oxidase N-terminal" evidence="3">
    <location>
        <begin position="117"/>
        <end position="508"/>
    </location>
</feature>
<dbReference type="Pfam" id="PF09118">
    <property type="entry name" value="GO-like_E_set"/>
    <property type="match status" value="1"/>
</dbReference>
<organism evidence="5 6">
    <name type="scientific">Colocasia esculenta</name>
    <name type="common">Wild taro</name>
    <name type="synonym">Arum esculentum</name>
    <dbReference type="NCBI Taxonomy" id="4460"/>
    <lineage>
        <taxon>Eukaryota</taxon>
        <taxon>Viridiplantae</taxon>
        <taxon>Streptophyta</taxon>
        <taxon>Embryophyta</taxon>
        <taxon>Tracheophyta</taxon>
        <taxon>Spermatophyta</taxon>
        <taxon>Magnoliopsida</taxon>
        <taxon>Liliopsida</taxon>
        <taxon>Araceae</taxon>
        <taxon>Aroideae</taxon>
        <taxon>Colocasieae</taxon>
        <taxon>Colocasia</taxon>
    </lineage>
</organism>
<evidence type="ECO:0000259" key="3">
    <source>
        <dbReference type="Pfam" id="PF07250"/>
    </source>
</evidence>
<gene>
    <name evidence="5" type="ORF">Taro_003301</name>
</gene>
<protein>
    <recommendedName>
        <fullName evidence="7">Galactose oxidase</fullName>
    </recommendedName>
</protein>
<feature type="domain" description="Galactose oxidase-like Early set" evidence="4">
    <location>
        <begin position="517"/>
        <end position="623"/>
    </location>
</feature>
<dbReference type="AlphaFoldDB" id="A0A843TNF3"/>
<dbReference type="SUPFAM" id="SSF81296">
    <property type="entry name" value="E set domains"/>
    <property type="match status" value="1"/>
</dbReference>
<dbReference type="EMBL" id="NMUH01000085">
    <property type="protein sequence ID" value="MQL70983.1"/>
    <property type="molecule type" value="Genomic_DNA"/>
</dbReference>
<keyword evidence="6" id="KW-1185">Reference proteome</keyword>
<dbReference type="Gene3D" id="2.60.40.10">
    <property type="entry name" value="Immunoglobulins"/>
    <property type="match status" value="1"/>
</dbReference>
<sequence length="624" mass="67757">MGSRNKGGGRGEHRPRGKLPPFRRSQEAMARQLQALLLLLPLLASPGYAQVLGFLDSVSQAFLGGQAFGPGESTPENLLGTSQVAVGDSPPQPLATTGEGYDGKWELLSENSGVSAMHMVVMHTNKVILFDATNFGPSNISLANGECIPDASKKNKTMDCYAHAVEFDTDTGNIKPLKVWTNPWCASGALSADGVLVQTGGWSDGGKAVRYLESCPTCDWKEYTTALSGQRWYATQQILPDGSFIVIGGRRMFNYEFVPKEGQSNTLRNTYYLPLLRETTDEVEDNLYPFVHLSTDGNLFVMAHNRSILLDYKNNKVVREFPVIDGARNYPASAMSVLLPLKLYRRRKDGTLPAEVLVCGGSPPMAAKLAGGGTFNPALRTCGRLNIVTPGAQWRKEFMPIARVMGDMLNLPNGDVLMVNGASKGAAGWGFARNPTLNPVLYTPTNPRATRFRILNPSTIPRMYHSTAGLLLDGTILVAGSNTNAGYFFSGKTLYPTELRVEKFYPPYLDPELAGGRPTIPANGVPQKLTYDASFTAEFGLGNAELSSTKLIITMYAPPFTTHGYSMNQRLLILKINQVEPAGAGSYKATVMAPATAVLAPPGYYMLFVVHQTLPSKGVWVHIQ</sequence>
<evidence type="ECO:0000256" key="2">
    <source>
        <dbReference type="SAM" id="MobiDB-lite"/>
    </source>
</evidence>
<feature type="region of interest" description="Disordered" evidence="2">
    <location>
        <begin position="1"/>
        <end position="20"/>
    </location>
</feature>
<accession>A0A843TNF3</accession>
<keyword evidence="1" id="KW-0732">Signal</keyword>
<dbReference type="InterPro" id="IPR014756">
    <property type="entry name" value="Ig_E-set"/>
</dbReference>
<evidence type="ECO:0000313" key="5">
    <source>
        <dbReference type="EMBL" id="MQL70983.1"/>
    </source>
</evidence>
<evidence type="ECO:0000313" key="6">
    <source>
        <dbReference type="Proteomes" id="UP000652761"/>
    </source>
</evidence>
<dbReference type="Proteomes" id="UP000652761">
    <property type="component" value="Unassembled WGS sequence"/>
</dbReference>
<dbReference type="PANTHER" id="PTHR32208">
    <property type="entry name" value="SECRETED PROTEIN-RELATED"/>
    <property type="match status" value="1"/>
</dbReference>
<dbReference type="InterPro" id="IPR009880">
    <property type="entry name" value="Glyoxal_oxidase_N"/>
</dbReference>
<evidence type="ECO:0000259" key="4">
    <source>
        <dbReference type="Pfam" id="PF09118"/>
    </source>
</evidence>
<dbReference type="CDD" id="cd02851">
    <property type="entry name" value="E_set_GO_C"/>
    <property type="match status" value="1"/>
</dbReference>
<proteinExistence type="predicted"/>
<name>A0A843TNF3_COLES</name>
<dbReference type="InterPro" id="IPR013783">
    <property type="entry name" value="Ig-like_fold"/>
</dbReference>
<dbReference type="OrthoDB" id="2019572at2759"/>
<reference evidence="5" key="1">
    <citation type="submission" date="2017-07" db="EMBL/GenBank/DDBJ databases">
        <title>Taro Niue Genome Assembly and Annotation.</title>
        <authorList>
            <person name="Atibalentja N."/>
            <person name="Keating K."/>
            <person name="Fields C.J."/>
        </authorList>
    </citation>
    <scope>NUCLEOTIDE SEQUENCE</scope>
    <source>
        <strain evidence="5">Niue_2</strain>
        <tissue evidence="5">Leaf</tissue>
    </source>
</reference>
<dbReference type="Pfam" id="PF07250">
    <property type="entry name" value="Glyoxal_oxid_N"/>
    <property type="match status" value="1"/>
</dbReference>
<dbReference type="InterPro" id="IPR015202">
    <property type="entry name" value="GO-like_E_set"/>
</dbReference>
<dbReference type="InterPro" id="IPR011043">
    <property type="entry name" value="Gal_Oxase/kelch_b-propeller"/>
</dbReference>
<evidence type="ECO:0008006" key="7">
    <source>
        <dbReference type="Google" id="ProtNLM"/>
    </source>
</evidence>